<keyword evidence="2" id="KW-1185">Reference proteome</keyword>
<dbReference type="Proteomes" id="UP000777438">
    <property type="component" value="Unassembled WGS sequence"/>
</dbReference>
<evidence type="ECO:0000313" key="2">
    <source>
        <dbReference type="Proteomes" id="UP000777438"/>
    </source>
</evidence>
<sequence>MLKNSRLSILMSCGQALEALTLLSHRREVHGNCKHDLSTKSKARLFNTCTLPVALNSSSMEQPGPGHIQVRGNVIVRTKNRHSQPGSYQDCRRAISDSSIDLEIR</sequence>
<organism evidence="1 2">
    <name type="scientific">Thelonectria olida</name>
    <dbReference type="NCBI Taxonomy" id="1576542"/>
    <lineage>
        <taxon>Eukaryota</taxon>
        <taxon>Fungi</taxon>
        <taxon>Dikarya</taxon>
        <taxon>Ascomycota</taxon>
        <taxon>Pezizomycotina</taxon>
        <taxon>Sordariomycetes</taxon>
        <taxon>Hypocreomycetidae</taxon>
        <taxon>Hypocreales</taxon>
        <taxon>Nectriaceae</taxon>
        <taxon>Thelonectria</taxon>
    </lineage>
</organism>
<name>A0A9P8W9X1_9HYPO</name>
<evidence type="ECO:0000313" key="1">
    <source>
        <dbReference type="EMBL" id="KAH6894330.1"/>
    </source>
</evidence>
<gene>
    <name evidence="1" type="ORF">B0T10DRAFT_249836</name>
</gene>
<dbReference type="EMBL" id="JAGPYM010000005">
    <property type="protein sequence ID" value="KAH6894330.1"/>
    <property type="molecule type" value="Genomic_DNA"/>
</dbReference>
<reference evidence="1 2" key="1">
    <citation type="journal article" date="2021" name="Nat. Commun.">
        <title>Genetic determinants of endophytism in the Arabidopsis root mycobiome.</title>
        <authorList>
            <person name="Mesny F."/>
            <person name="Miyauchi S."/>
            <person name="Thiergart T."/>
            <person name="Pickel B."/>
            <person name="Atanasova L."/>
            <person name="Karlsson M."/>
            <person name="Huettel B."/>
            <person name="Barry K.W."/>
            <person name="Haridas S."/>
            <person name="Chen C."/>
            <person name="Bauer D."/>
            <person name="Andreopoulos W."/>
            <person name="Pangilinan J."/>
            <person name="LaButti K."/>
            <person name="Riley R."/>
            <person name="Lipzen A."/>
            <person name="Clum A."/>
            <person name="Drula E."/>
            <person name="Henrissat B."/>
            <person name="Kohler A."/>
            <person name="Grigoriev I.V."/>
            <person name="Martin F.M."/>
            <person name="Hacquard S."/>
        </authorList>
    </citation>
    <scope>NUCLEOTIDE SEQUENCE [LARGE SCALE GENOMIC DNA]</scope>
    <source>
        <strain evidence="1 2">MPI-CAGE-CH-0241</strain>
    </source>
</reference>
<dbReference type="AlphaFoldDB" id="A0A9P8W9X1"/>
<proteinExistence type="predicted"/>
<accession>A0A9P8W9X1</accession>
<protein>
    <submittedName>
        <fullName evidence="1">Uncharacterized protein</fullName>
    </submittedName>
</protein>
<comment type="caution">
    <text evidence="1">The sequence shown here is derived from an EMBL/GenBank/DDBJ whole genome shotgun (WGS) entry which is preliminary data.</text>
</comment>